<sequence length="250" mass="27085">MNRSVCVKAGSLTATPSAEAAARGGEKLFRASCDSILLSDGGDSCSIHSKGRLHSSRKNVCAVNTSSVGRRQSKPGRNKTLCSLLLRHRHSWTQIHGADPFTQWSSSAIYSPPPRDPSHVWPGWPNHCGAVLGILVCAKVTDVAVGKSKEKVCQGDERRKIIKIRWVPFFPPSLHTSKSRPPETHVAMQPLSSQEACTGTPRCCTGLTATVSSGLLQTSCFPAVTVIFRVTAQSREGPHIKYRDVFGIKE</sequence>
<gene>
    <name evidence="1" type="ORF">E2C01_004802</name>
</gene>
<proteinExistence type="predicted"/>
<organism evidence="1 2">
    <name type="scientific">Portunus trituberculatus</name>
    <name type="common">Swimming crab</name>
    <name type="synonym">Neptunus trituberculatus</name>
    <dbReference type="NCBI Taxonomy" id="210409"/>
    <lineage>
        <taxon>Eukaryota</taxon>
        <taxon>Metazoa</taxon>
        <taxon>Ecdysozoa</taxon>
        <taxon>Arthropoda</taxon>
        <taxon>Crustacea</taxon>
        <taxon>Multicrustacea</taxon>
        <taxon>Malacostraca</taxon>
        <taxon>Eumalacostraca</taxon>
        <taxon>Eucarida</taxon>
        <taxon>Decapoda</taxon>
        <taxon>Pleocyemata</taxon>
        <taxon>Brachyura</taxon>
        <taxon>Eubrachyura</taxon>
        <taxon>Portunoidea</taxon>
        <taxon>Portunidae</taxon>
        <taxon>Portuninae</taxon>
        <taxon>Portunus</taxon>
    </lineage>
</organism>
<evidence type="ECO:0000313" key="2">
    <source>
        <dbReference type="Proteomes" id="UP000324222"/>
    </source>
</evidence>
<reference evidence="1 2" key="1">
    <citation type="submission" date="2019-05" db="EMBL/GenBank/DDBJ databases">
        <title>Another draft genome of Portunus trituberculatus and its Hox gene families provides insights of decapod evolution.</title>
        <authorList>
            <person name="Jeong J.-H."/>
            <person name="Song I."/>
            <person name="Kim S."/>
            <person name="Choi T."/>
            <person name="Kim D."/>
            <person name="Ryu S."/>
            <person name="Kim W."/>
        </authorList>
    </citation>
    <scope>NUCLEOTIDE SEQUENCE [LARGE SCALE GENOMIC DNA]</scope>
    <source>
        <tissue evidence="1">Muscle</tissue>
    </source>
</reference>
<dbReference type="EMBL" id="VSRR010000199">
    <property type="protein sequence ID" value="MPC12123.1"/>
    <property type="molecule type" value="Genomic_DNA"/>
</dbReference>
<evidence type="ECO:0000313" key="1">
    <source>
        <dbReference type="EMBL" id="MPC12123.1"/>
    </source>
</evidence>
<accession>A0A5B7CXE9</accession>
<comment type="caution">
    <text evidence="1">The sequence shown here is derived from an EMBL/GenBank/DDBJ whole genome shotgun (WGS) entry which is preliminary data.</text>
</comment>
<keyword evidence="2" id="KW-1185">Reference proteome</keyword>
<dbReference type="Proteomes" id="UP000324222">
    <property type="component" value="Unassembled WGS sequence"/>
</dbReference>
<dbReference type="AlphaFoldDB" id="A0A5B7CXE9"/>
<protein>
    <submittedName>
        <fullName evidence="1">Uncharacterized protein</fullName>
    </submittedName>
</protein>
<name>A0A5B7CXE9_PORTR</name>